<gene>
    <name evidence="2" type="ORF">RFI_27916</name>
</gene>
<dbReference type="EMBL" id="ASPP01024052">
    <property type="protein sequence ID" value="ETO09462.1"/>
    <property type="molecule type" value="Genomic_DNA"/>
</dbReference>
<keyword evidence="1" id="KW-0812">Transmembrane</keyword>
<keyword evidence="1" id="KW-0472">Membrane</keyword>
<accession>X6M7N7</accession>
<organism evidence="2 3">
    <name type="scientific">Reticulomyxa filosa</name>
    <dbReference type="NCBI Taxonomy" id="46433"/>
    <lineage>
        <taxon>Eukaryota</taxon>
        <taxon>Sar</taxon>
        <taxon>Rhizaria</taxon>
        <taxon>Retaria</taxon>
        <taxon>Foraminifera</taxon>
        <taxon>Monothalamids</taxon>
        <taxon>Reticulomyxidae</taxon>
        <taxon>Reticulomyxa</taxon>
    </lineage>
</organism>
<reference evidence="2 3" key="1">
    <citation type="journal article" date="2013" name="Curr. Biol.">
        <title>The Genome of the Foraminiferan Reticulomyxa filosa.</title>
        <authorList>
            <person name="Glockner G."/>
            <person name="Hulsmann N."/>
            <person name="Schleicher M."/>
            <person name="Noegel A.A."/>
            <person name="Eichinger L."/>
            <person name="Gallinger C."/>
            <person name="Pawlowski J."/>
            <person name="Sierra R."/>
            <person name="Euteneuer U."/>
            <person name="Pillet L."/>
            <person name="Moustafa A."/>
            <person name="Platzer M."/>
            <person name="Groth M."/>
            <person name="Szafranski K."/>
            <person name="Schliwa M."/>
        </authorList>
    </citation>
    <scope>NUCLEOTIDE SEQUENCE [LARGE SCALE GENOMIC DNA]</scope>
</reference>
<dbReference type="Proteomes" id="UP000023152">
    <property type="component" value="Unassembled WGS sequence"/>
</dbReference>
<protein>
    <submittedName>
        <fullName evidence="2">Uncharacterized protein</fullName>
    </submittedName>
</protein>
<evidence type="ECO:0000313" key="3">
    <source>
        <dbReference type="Proteomes" id="UP000023152"/>
    </source>
</evidence>
<evidence type="ECO:0000313" key="2">
    <source>
        <dbReference type="EMBL" id="ETO09462.1"/>
    </source>
</evidence>
<feature type="transmembrane region" description="Helical" evidence="1">
    <location>
        <begin position="198"/>
        <end position="215"/>
    </location>
</feature>
<sequence>MTTGNDPFTSPGELSFNRLPFCFPSDTILYDMNDDCTLFAYTTPPSVSFETQYQVRIYRSKSTPHLMESIYFEYKPTCLRWISFKYYKKDNEEEDEEEEEEEESEMKSNALIVCFENGECYVYDVNAKVIYSQHISNECIVTMQYHYHSFQDCIVPSVIFVCETFLLIVHFKDLTATLPPLLRIQKKAKAKDSNKKRIMMMMMTTMTTMMMKMMMKMKMTMDFR</sequence>
<feature type="transmembrane region" description="Helical" evidence="1">
    <location>
        <begin position="153"/>
        <end position="171"/>
    </location>
</feature>
<evidence type="ECO:0000256" key="1">
    <source>
        <dbReference type="SAM" id="Phobius"/>
    </source>
</evidence>
<proteinExistence type="predicted"/>
<keyword evidence="3" id="KW-1185">Reference proteome</keyword>
<comment type="caution">
    <text evidence="2">The sequence shown here is derived from an EMBL/GenBank/DDBJ whole genome shotgun (WGS) entry which is preliminary data.</text>
</comment>
<name>X6M7N7_RETFI</name>
<keyword evidence="1" id="KW-1133">Transmembrane helix</keyword>
<dbReference type="AlphaFoldDB" id="X6M7N7"/>